<dbReference type="HOGENOM" id="CLU_1297972_0_0_3"/>
<evidence type="ECO:0000313" key="3">
    <source>
        <dbReference type="Proteomes" id="UP000010384"/>
    </source>
</evidence>
<name>K9TVV6_CHRTP</name>
<dbReference type="RefSeq" id="WP_015153248.1">
    <property type="nucleotide sequence ID" value="NC_019695.1"/>
</dbReference>
<keyword evidence="3" id="KW-1185">Reference proteome</keyword>
<accession>K9TVV6</accession>
<sequence length="212" mass="24451">MDAQEKELLQEMVGELRIQRYKRDIDQFAKYPRLQKQLELALLGETAEIRNKKLEALLVDLPEGLASQIKNSFLDNFQDYREFVEQGKKEPLYPPRDEFPMGVTQAVDKLRFELHDQVRRDVEVGYSHLMAEAKAKDAKLSKGLNGRSQTQHQAALETQMILEEHKRLESPAIRDKLLAEERRLLAEYKQNQRSKSNPLLLPHSNGASGDGK</sequence>
<dbReference type="InParanoid" id="K9TVV6"/>
<dbReference type="KEGG" id="cthe:Chro_1173"/>
<gene>
    <name evidence="2" type="ORF">Chro_1173</name>
</gene>
<proteinExistence type="predicted"/>
<protein>
    <submittedName>
        <fullName evidence="2">Uncharacterized protein</fullName>
    </submittedName>
</protein>
<evidence type="ECO:0000256" key="1">
    <source>
        <dbReference type="SAM" id="MobiDB-lite"/>
    </source>
</evidence>
<dbReference type="Proteomes" id="UP000010384">
    <property type="component" value="Chromosome"/>
</dbReference>
<evidence type="ECO:0000313" key="2">
    <source>
        <dbReference type="EMBL" id="AFY86700.1"/>
    </source>
</evidence>
<reference evidence="2 3" key="1">
    <citation type="submission" date="2012-06" db="EMBL/GenBank/DDBJ databases">
        <title>Finished chromosome of genome of Chroococcidiopsis thermalis PCC 7203.</title>
        <authorList>
            <consortium name="US DOE Joint Genome Institute"/>
            <person name="Gugger M."/>
            <person name="Coursin T."/>
            <person name="Rippka R."/>
            <person name="Tandeau De Marsac N."/>
            <person name="Huntemann M."/>
            <person name="Wei C.-L."/>
            <person name="Han J."/>
            <person name="Detter J.C."/>
            <person name="Han C."/>
            <person name="Tapia R."/>
            <person name="Davenport K."/>
            <person name="Daligault H."/>
            <person name="Erkkila T."/>
            <person name="Gu W."/>
            <person name="Munk A.C.C."/>
            <person name="Teshima H."/>
            <person name="Xu Y."/>
            <person name="Chain P."/>
            <person name="Chen A."/>
            <person name="Krypides N."/>
            <person name="Mavromatis K."/>
            <person name="Markowitz V."/>
            <person name="Szeto E."/>
            <person name="Ivanova N."/>
            <person name="Mikhailova N."/>
            <person name="Ovchinnikova G."/>
            <person name="Pagani I."/>
            <person name="Pati A."/>
            <person name="Goodwin L."/>
            <person name="Peters L."/>
            <person name="Pitluck S."/>
            <person name="Woyke T."/>
            <person name="Kerfeld C."/>
        </authorList>
    </citation>
    <scope>NUCLEOTIDE SEQUENCE [LARGE SCALE GENOMIC DNA]</scope>
    <source>
        <strain evidence="2 3">PCC 7203</strain>
    </source>
</reference>
<dbReference type="AlphaFoldDB" id="K9TVV6"/>
<feature type="region of interest" description="Disordered" evidence="1">
    <location>
        <begin position="188"/>
        <end position="212"/>
    </location>
</feature>
<dbReference type="EMBL" id="CP003597">
    <property type="protein sequence ID" value="AFY86700.1"/>
    <property type="molecule type" value="Genomic_DNA"/>
</dbReference>
<organism evidence="2 3">
    <name type="scientific">Chroococcidiopsis thermalis (strain PCC 7203)</name>
    <dbReference type="NCBI Taxonomy" id="251229"/>
    <lineage>
        <taxon>Bacteria</taxon>
        <taxon>Bacillati</taxon>
        <taxon>Cyanobacteriota</taxon>
        <taxon>Cyanophyceae</taxon>
        <taxon>Chroococcidiopsidales</taxon>
        <taxon>Chroococcidiopsidaceae</taxon>
        <taxon>Chroococcidiopsis</taxon>
    </lineage>
</organism>
<dbReference type="STRING" id="251229.Chro_1173"/>